<dbReference type="AlphaFoldDB" id="A0A5B7IV79"/>
<evidence type="ECO:0000313" key="2">
    <source>
        <dbReference type="Proteomes" id="UP000324222"/>
    </source>
</evidence>
<proteinExistence type="predicted"/>
<gene>
    <name evidence="1" type="ORF">E2C01_079299</name>
</gene>
<accession>A0A5B7IV79</accession>
<dbReference type="EMBL" id="VSRR010065764">
    <property type="protein sequence ID" value="MPC84558.1"/>
    <property type="molecule type" value="Genomic_DNA"/>
</dbReference>
<reference evidence="1 2" key="1">
    <citation type="submission" date="2019-05" db="EMBL/GenBank/DDBJ databases">
        <title>Another draft genome of Portunus trituberculatus and its Hox gene families provides insights of decapod evolution.</title>
        <authorList>
            <person name="Jeong J.-H."/>
            <person name="Song I."/>
            <person name="Kim S."/>
            <person name="Choi T."/>
            <person name="Kim D."/>
            <person name="Ryu S."/>
            <person name="Kim W."/>
        </authorList>
    </citation>
    <scope>NUCLEOTIDE SEQUENCE [LARGE SCALE GENOMIC DNA]</scope>
    <source>
        <tissue evidence="1">Muscle</tissue>
    </source>
</reference>
<protein>
    <submittedName>
        <fullName evidence="1">Uncharacterized protein</fullName>
    </submittedName>
</protein>
<name>A0A5B7IV79_PORTR</name>
<sequence length="62" mass="7210">MQHTTLLMTIQEFVKESLGLFLHSVLPVSHQAVLLLPDLNGFFEFHLALQGSKRRKITYHDY</sequence>
<evidence type="ECO:0000313" key="1">
    <source>
        <dbReference type="EMBL" id="MPC84558.1"/>
    </source>
</evidence>
<keyword evidence="2" id="KW-1185">Reference proteome</keyword>
<dbReference type="Proteomes" id="UP000324222">
    <property type="component" value="Unassembled WGS sequence"/>
</dbReference>
<comment type="caution">
    <text evidence="1">The sequence shown here is derived from an EMBL/GenBank/DDBJ whole genome shotgun (WGS) entry which is preliminary data.</text>
</comment>
<organism evidence="1 2">
    <name type="scientific">Portunus trituberculatus</name>
    <name type="common">Swimming crab</name>
    <name type="synonym">Neptunus trituberculatus</name>
    <dbReference type="NCBI Taxonomy" id="210409"/>
    <lineage>
        <taxon>Eukaryota</taxon>
        <taxon>Metazoa</taxon>
        <taxon>Ecdysozoa</taxon>
        <taxon>Arthropoda</taxon>
        <taxon>Crustacea</taxon>
        <taxon>Multicrustacea</taxon>
        <taxon>Malacostraca</taxon>
        <taxon>Eumalacostraca</taxon>
        <taxon>Eucarida</taxon>
        <taxon>Decapoda</taxon>
        <taxon>Pleocyemata</taxon>
        <taxon>Brachyura</taxon>
        <taxon>Eubrachyura</taxon>
        <taxon>Portunoidea</taxon>
        <taxon>Portunidae</taxon>
        <taxon>Portuninae</taxon>
        <taxon>Portunus</taxon>
    </lineage>
</organism>